<evidence type="ECO:0000256" key="3">
    <source>
        <dbReference type="ARBA" id="ARBA00022801"/>
    </source>
</evidence>
<dbReference type="InterPro" id="IPR026912">
    <property type="entry name" value="Adenine_deam_C"/>
</dbReference>
<dbReference type="Gene3D" id="2.30.40.10">
    <property type="entry name" value="Urease, subunit C, domain 1"/>
    <property type="match status" value="1"/>
</dbReference>
<dbReference type="Gene3D" id="3.20.20.140">
    <property type="entry name" value="Metal-dependent hydrolases"/>
    <property type="match status" value="1"/>
</dbReference>
<feature type="domain" description="Amidohydrolase-related" evidence="5">
    <location>
        <begin position="3"/>
        <end position="269"/>
    </location>
</feature>
<comment type="catalytic activity">
    <reaction evidence="4">
        <text>adenine + H2O + H(+) = hypoxanthine + NH4(+)</text>
        <dbReference type="Rhea" id="RHEA:23688"/>
        <dbReference type="ChEBI" id="CHEBI:15377"/>
        <dbReference type="ChEBI" id="CHEBI:15378"/>
        <dbReference type="ChEBI" id="CHEBI:16708"/>
        <dbReference type="ChEBI" id="CHEBI:17368"/>
        <dbReference type="ChEBI" id="CHEBI:28938"/>
        <dbReference type="EC" id="3.5.4.2"/>
    </reaction>
</comment>
<dbReference type="AlphaFoldDB" id="A0A347ZUS0"/>
<dbReference type="EMBL" id="QUMS01000001">
    <property type="protein sequence ID" value="REG10364.1"/>
    <property type="molecule type" value="Genomic_DNA"/>
</dbReference>
<dbReference type="Pfam" id="PF13382">
    <property type="entry name" value="Adenine_deam_C"/>
    <property type="match status" value="1"/>
</dbReference>
<reference evidence="7 8" key="1">
    <citation type="submission" date="2018-08" db="EMBL/GenBank/DDBJ databases">
        <title>Genomic Encyclopedia of Type Strains, Phase IV (KMG-IV): sequencing the most valuable type-strain genomes for metagenomic binning, comparative biology and taxonomic classification.</title>
        <authorList>
            <person name="Goeker M."/>
        </authorList>
    </citation>
    <scope>NUCLEOTIDE SEQUENCE [LARGE SCALE GENOMIC DNA]</scope>
    <source>
        <strain evidence="7 8">DSM 23923</strain>
    </source>
</reference>
<feature type="domain" description="Adenine deaminase C-terminal" evidence="6">
    <location>
        <begin position="326"/>
        <end position="490"/>
    </location>
</feature>
<evidence type="ECO:0000313" key="8">
    <source>
        <dbReference type="Proteomes" id="UP000256388"/>
    </source>
</evidence>
<dbReference type="Pfam" id="PF01979">
    <property type="entry name" value="Amidohydro_1"/>
    <property type="match status" value="1"/>
</dbReference>
<proteinExistence type="inferred from homology"/>
<evidence type="ECO:0000256" key="2">
    <source>
        <dbReference type="ARBA" id="ARBA00012782"/>
    </source>
</evidence>
<organism evidence="7 8">
    <name type="scientific">Pelolinea submarina</name>
    <dbReference type="NCBI Taxonomy" id="913107"/>
    <lineage>
        <taxon>Bacteria</taxon>
        <taxon>Bacillati</taxon>
        <taxon>Chloroflexota</taxon>
        <taxon>Anaerolineae</taxon>
        <taxon>Anaerolineales</taxon>
        <taxon>Anaerolineaceae</taxon>
        <taxon>Pelolinea</taxon>
    </lineage>
</organism>
<dbReference type="Proteomes" id="UP000256388">
    <property type="component" value="Unassembled WGS sequence"/>
</dbReference>
<dbReference type="RefSeq" id="WP_158675093.1">
    <property type="nucleotide sequence ID" value="NZ_AP018437.1"/>
</dbReference>
<comment type="similarity">
    <text evidence="1">Belongs to the metallo-dependent hydrolases superfamily. Adenine deaminase family.</text>
</comment>
<accession>A0A347ZUS0</accession>
<dbReference type="InterPro" id="IPR006680">
    <property type="entry name" value="Amidohydro-rel"/>
</dbReference>
<sequence length="499" mass="53545">MVTPANYASAVLPLGTTVSVIDPHEIGNVLGMEGVRYMVEASEGLPLRVYISIPTCVPAVPGKETAGAEFKAKEIAEMFKWPRVIAAAEVMDYIGVVRGNQPISDIVTAALDAGVAIQGHSPLLVGRELNAYLAAGIESDHEIRDGNEAVEKIRLGMLPLLKLSSFGNPVKVVIPAIKDLPFIDIALCTDDIEPDDIISKGHMDRVVREVIKYGIQPALAYRWASLTGARAYQLKDLGAIAPGYYANILLLNSLEDVRVNDVLINGKFVSKNGKLIIDIPEPPVSINPANSVIFGQRPSRETFRIKAPVENGSVDVNFIHLLESGMTELHRNSVPVKDGYLNLAGSSDDMCYLSVVPRHGQPHAATTVLLSGLHLREATLATTIAHDSHNLLIAGHNPDDMLVAALELEKCGGGVIFVKNQKVLGKLELPIAGLMSPKSVAELAEETSVLNRIGRELGLTTLSPILAIAGLALPVVPEVRVTDLVGLLDTVLQKEIDLF</sequence>
<keyword evidence="3" id="KW-0378">Hydrolase</keyword>
<evidence type="ECO:0000259" key="6">
    <source>
        <dbReference type="Pfam" id="PF13382"/>
    </source>
</evidence>
<evidence type="ECO:0000313" key="7">
    <source>
        <dbReference type="EMBL" id="REG10364.1"/>
    </source>
</evidence>
<dbReference type="EC" id="3.5.4.2" evidence="2"/>
<comment type="caution">
    <text evidence="7">The sequence shown here is derived from an EMBL/GenBank/DDBJ whole genome shotgun (WGS) entry which is preliminary data.</text>
</comment>
<dbReference type="PANTHER" id="PTHR11113:SF2">
    <property type="entry name" value="ADENINE DEAMINASE"/>
    <property type="match status" value="1"/>
</dbReference>
<evidence type="ECO:0000256" key="1">
    <source>
        <dbReference type="ARBA" id="ARBA00006773"/>
    </source>
</evidence>
<protein>
    <recommendedName>
        <fullName evidence="2">adenine deaminase</fullName>
        <ecNumber evidence="2">3.5.4.2</ecNumber>
    </recommendedName>
</protein>
<evidence type="ECO:0000256" key="4">
    <source>
        <dbReference type="ARBA" id="ARBA00047720"/>
    </source>
</evidence>
<evidence type="ECO:0000259" key="5">
    <source>
        <dbReference type="Pfam" id="PF01979"/>
    </source>
</evidence>
<gene>
    <name evidence="7" type="ORF">DFR64_0220</name>
</gene>
<name>A0A347ZUS0_9CHLR</name>
<keyword evidence="8" id="KW-1185">Reference proteome</keyword>
<dbReference type="OrthoDB" id="9775607at2"/>
<dbReference type="PANTHER" id="PTHR11113">
    <property type="entry name" value="N-ACETYLGLUCOSAMINE-6-PHOSPHATE DEACETYLASE"/>
    <property type="match status" value="1"/>
</dbReference>
<dbReference type="SUPFAM" id="SSF51556">
    <property type="entry name" value="Metallo-dependent hydrolases"/>
    <property type="match status" value="1"/>
</dbReference>
<dbReference type="InterPro" id="IPR011059">
    <property type="entry name" value="Metal-dep_hydrolase_composite"/>
</dbReference>
<dbReference type="InterPro" id="IPR032466">
    <property type="entry name" value="Metal_Hydrolase"/>
</dbReference>
<dbReference type="GO" id="GO:0000034">
    <property type="term" value="F:adenine deaminase activity"/>
    <property type="evidence" value="ECO:0007669"/>
    <property type="project" value="UniProtKB-EC"/>
</dbReference>